<feature type="region of interest" description="Disordered" evidence="1">
    <location>
        <begin position="1"/>
        <end position="25"/>
    </location>
</feature>
<dbReference type="AlphaFoldDB" id="A0A0A8YJX8"/>
<proteinExistence type="predicted"/>
<accession>A0A0A8YJX8</accession>
<name>A0A0A8YJX8_ARUDO</name>
<protein>
    <submittedName>
        <fullName evidence="2">Uncharacterized protein</fullName>
    </submittedName>
</protein>
<reference evidence="2" key="1">
    <citation type="submission" date="2014-09" db="EMBL/GenBank/DDBJ databases">
        <authorList>
            <person name="Magalhaes I.L.F."/>
            <person name="Oliveira U."/>
            <person name="Santos F.R."/>
            <person name="Vidigal T.H.D.A."/>
            <person name="Brescovit A.D."/>
            <person name="Santos A.J."/>
        </authorList>
    </citation>
    <scope>NUCLEOTIDE SEQUENCE</scope>
    <source>
        <tissue evidence="2">Shoot tissue taken approximately 20 cm above the soil surface</tissue>
    </source>
</reference>
<reference evidence="2" key="2">
    <citation type="journal article" date="2015" name="Data Brief">
        <title>Shoot transcriptome of the giant reed, Arundo donax.</title>
        <authorList>
            <person name="Barrero R.A."/>
            <person name="Guerrero F.D."/>
            <person name="Moolhuijzen P."/>
            <person name="Goolsby J.A."/>
            <person name="Tidwell J."/>
            <person name="Bellgard S.E."/>
            <person name="Bellgard M.I."/>
        </authorList>
    </citation>
    <scope>NUCLEOTIDE SEQUENCE</scope>
    <source>
        <tissue evidence="2">Shoot tissue taken approximately 20 cm above the soil surface</tissue>
    </source>
</reference>
<organism evidence="2">
    <name type="scientific">Arundo donax</name>
    <name type="common">Giant reed</name>
    <name type="synonym">Donax arundinaceus</name>
    <dbReference type="NCBI Taxonomy" id="35708"/>
    <lineage>
        <taxon>Eukaryota</taxon>
        <taxon>Viridiplantae</taxon>
        <taxon>Streptophyta</taxon>
        <taxon>Embryophyta</taxon>
        <taxon>Tracheophyta</taxon>
        <taxon>Spermatophyta</taxon>
        <taxon>Magnoliopsida</taxon>
        <taxon>Liliopsida</taxon>
        <taxon>Poales</taxon>
        <taxon>Poaceae</taxon>
        <taxon>PACMAD clade</taxon>
        <taxon>Arundinoideae</taxon>
        <taxon>Arundineae</taxon>
        <taxon>Arundo</taxon>
    </lineage>
</organism>
<evidence type="ECO:0000256" key="1">
    <source>
        <dbReference type="SAM" id="MobiDB-lite"/>
    </source>
</evidence>
<evidence type="ECO:0000313" key="2">
    <source>
        <dbReference type="EMBL" id="JAD25878.1"/>
    </source>
</evidence>
<dbReference type="EMBL" id="GBRH01272017">
    <property type="protein sequence ID" value="JAD25878.1"/>
    <property type="molecule type" value="Transcribed_RNA"/>
</dbReference>
<sequence length="25" mass="2709">MRPIEPCRGISSVPIGRSEVKGRSP</sequence>